<reference evidence="1" key="1">
    <citation type="journal article" date="2014" name="Int. J. Syst. Evol. Microbiol.">
        <title>Complete genome sequence of Corynebacterium casei LMG S-19264T (=DSM 44701T), isolated from a smear-ripened cheese.</title>
        <authorList>
            <consortium name="US DOE Joint Genome Institute (JGI-PGF)"/>
            <person name="Walter F."/>
            <person name="Albersmeier A."/>
            <person name="Kalinowski J."/>
            <person name="Ruckert C."/>
        </authorList>
    </citation>
    <scope>NUCLEOTIDE SEQUENCE</scope>
    <source>
        <strain evidence="1">VKM B-1513</strain>
    </source>
</reference>
<evidence type="ECO:0000313" key="1">
    <source>
        <dbReference type="EMBL" id="GLK50518.1"/>
    </source>
</evidence>
<sequence length="125" mass="14018">MSPRLSRSERIAKLNDQLRARVGLPVFLGANEPDLGMVIMTRGVTSLTPEQILEAWMQVRRFSDFSDGNNPYGERDFGGFSIEGVGRVFWKIDYYADSTCSAGSEDPADPARSYRVLTIMLADEY</sequence>
<dbReference type="RefSeq" id="WP_271184919.1">
    <property type="nucleotide sequence ID" value="NZ_BSFE01000001.1"/>
</dbReference>
<name>A0A9W6MLZ9_9PROT</name>
<accession>A0A9W6MLZ9</accession>
<proteinExistence type="predicted"/>
<reference evidence="1" key="2">
    <citation type="submission" date="2023-01" db="EMBL/GenBank/DDBJ databases">
        <authorList>
            <person name="Sun Q."/>
            <person name="Evtushenko L."/>
        </authorList>
    </citation>
    <scope>NUCLEOTIDE SEQUENCE</scope>
    <source>
        <strain evidence="1">VKM B-1513</strain>
    </source>
</reference>
<dbReference type="InterPro" id="IPR022243">
    <property type="entry name" value="DUF3768"/>
</dbReference>
<keyword evidence="2" id="KW-1185">Reference proteome</keyword>
<comment type="caution">
    <text evidence="1">The sequence shown here is derived from an EMBL/GenBank/DDBJ whole genome shotgun (WGS) entry which is preliminary data.</text>
</comment>
<gene>
    <name evidence="1" type="ORF">GCM10017621_00260</name>
</gene>
<dbReference type="EMBL" id="BSFE01000001">
    <property type="protein sequence ID" value="GLK50518.1"/>
    <property type="molecule type" value="Genomic_DNA"/>
</dbReference>
<protein>
    <recommendedName>
        <fullName evidence="3">DUF3768 domain-containing protein</fullName>
    </recommendedName>
</protein>
<evidence type="ECO:0000313" key="2">
    <source>
        <dbReference type="Proteomes" id="UP001143486"/>
    </source>
</evidence>
<dbReference type="AlphaFoldDB" id="A0A9W6MLZ9"/>
<organism evidence="1 2">
    <name type="scientific">Maricaulis virginensis</name>
    <dbReference type="NCBI Taxonomy" id="144022"/>
    <lineage>
        <taxon>Bacteria</taxon>
        <taxon>Pseudomonadati</taxon>
        <taxon>Pseudomonadota</taxon>
        <taxon>Alphaproteobacteria</taxon>
        <taxon>Maricaulales</taxon>
        <taxon>Maricaulaceae</taxon>
        <taxon>Maricaulis</taxon>
    </lineage>
</organism>
<dbReference type="Proteomes" id="UP001143486">
    <property type="component" value="Unassembled WGS sequence"/>
</dbReference>
<evidence type="ECO:0008006" key="3">
    <source>
        <dbReference type="Google" id="ProtNLM"/>
    </source>
</evidence>
<dbReference type="Pfam" id="PF12599">
    <property type="entry name" value="DUF3768"/>
    <property type="match status" value="1"/>
</dbReference>